<evidence type="ECO:0000256" key="2">
    <source>
        <dbReference type="ARBA" id="ARBA00023015"/>
    </source>
</evidence>
<dbReference type="InterPro" id="IPR004827">
    <property type="entry name" value="bZIP"/>
</dbReference>
<dbReference type="GO" id="GO:0005634">
    <property type="term" value="C:nucleus"/>
    <property type="evidence" value="ECO:0007669"/>
    <property type="project" value="UniProtKB-SubCell"/>
</dbReference>
<dbReference type="AlphaFoldDB" id="A0A163JRM9"/>
<dbReference type="SMART" id="SM00338">
    <property type="entry name" value="BRLZ"/>
    <property type="match status" value="1"/>
</dbReference>
<keyword evidence="3" id="KW-0238">DNA-binding</keyword>
<evidence type="ECO:0000256" key="6">
    <source>
        <dbReference type="SAM" id="MobiDB-lite"/>
    </source>
</evidence>
<keyword evidence="4" id="KW-0804">Transcription</keyword>
<dbReference type="Proteomes" id="UP000078561">
    <property type="component" value="Unassembled WGS sequence"/>
</dbReference>
<dbReference type="EMBL" id="LT553527">
    <property type="protein sequence ID" value="SAM01383.1"/>
    <property type="molecule type" value="Genomic_DNA"/>
</dbReference>
<organism evidence="8">
    <name type="scientific">Absidia glauca</name>
    <name type="common">Pin mould</name>
    <dbReference type="NCBI Taxonomy" id="4829"/>
    <lineage>
        <taxon>Eukaryota</taxon>
        <taxon>Fungi</taxon>
        <taxon>Fungi incertae sedis</taxon>
        <taxon>Mucoromycota</taxon>
        <taxon>Mucoromycotina</taxon>
        <taxon>Mucoromycetes</taxon>
        <taxon>Mucorales</taxon>
        <taxon>Cunninghamellaceae</taxon>
        <taxon>Absidia</taxon>
    </lineage>
</organism>
<dbReference type="PROSITE" id="PS50217">
    <property type="entry name" value="BZIP"/>
    <property type="match status" value="1"/>
</dbReference>
<evidence type="ECO:0000313" key="9">
    <source>
        <dbReference type="Proteomes" id="UP000078561"/>
    </source>
</evidence>
<evidence type="ECO:0000259" key="7">
    <source>
        <dbReference type="PROSITE" id="PS50217"/>
    </source>
</evidence>
<gene>
    <name evidence="8" type="primary">ABSGL_07124.1 scaffold 8717</name>
</gene>
<evidence type="ECO:0000256" key="3">
    <source>
        <dbReference type="ARBA" id="ARBA00023125"/>
    </source>
</evidence>
<dbReference type="PROSITE" id="PS00036">
    <property type="entry name" value="BZIP_BASIC"/>
    <property type="match status" value="1"/>
</dbReference>
<dbReference type="InParanoid" id="A0A163JRM9"/>
<dbReference type="OMA" id="MEVENKC"/>
<dbReference type="STRING" id="4829.A0A163JRM9"/>
<dbReference type="PANTHER" id="PTHR13044">
    <property type="entry name" value="ACTIVATING TRANSCRIPTION FACTOR ATF 4/5"/>
    <property type="match status" value="1"/>
</dbReference>
<feature type="region of interest" description="Disordered" evidence="6">
    <location>
        <begin position="92"/>
        <end position="140"/>
    </location>
</feature>
<sequence length="270" mass="30209">MTDYFYNSYISPLDALAFDIAQSPSETEQETAAAELALWSNAQFTFDVKPGQGIYDDEKLSGSTNAIKKKAEDNDPITYEKLVNYLDYELPQQQQQQKQQQPRPSPLLQQHPLAPAPPSPALLSPTYLPTTGGRQLLPKPTMMDPLQLASLLTTPLAHLAHPAPMASPPPAKKQRKKSPSPAATASVVKREEDVDDEATLAEEDKRKRNTAASARFRIKKKLREQAMEQTVRDMTKKSDFLQGRVNDLELEVKWLRSLLTEKDLTVKNNA</sequence>
<dbReference type="InterPro" id="IPR046347">
    <property type="entry name" value="bZIP_sf"/>
</dbReference>
<dbReference type="OrthoDB" id="1939598at2759"/>
<feature type="domain" description="BZIP" evidence="7">
    <location>
        <begin position="199"/>
        <end position="262"/>
    </location>
</feature>
<dbReference type="SUPFAM" id="SSF57959">
    <property type="entry name" value="Leucine zipper domain"/>
    <property type="match status" value="1"/>
</dbReference>
<dbReference type="CDD" id="cd14705">
    <property type="entry name" value="bZIP_Zip1"/>
    <property type="match status" value="1"/>
</dbReference>
<comment type="subcellular location">
    <subcellularLocation>
        <location evidence="1">Nucleus</location>
    </subcellularLocation>
</comment>
<protein>
    <recommendedName>
        <fullName evidence="7">BZIP domain-containing protein</fullName>
    </recommendedName>
</protein>
<feature type="compositionally biased region" description="Low complexity" evidence="6">
    <location>
        <begin position="92"/>
        <end position="113"/>
    </location>
</feature>
<evidence type="ECO:0000256" key="4">
    <source>
        <dbReference type="ARBA" id="ARBA00023163"/>
    </source>
</evidence>
<accession>A0A163JRM9</accession>
<dbReference type="GO" id="GO:0001228">
    <property type="term" value="F:DNA-binding transcription activator activity, RNA polymerase II-specific"/>
    <property type="evidence" value="ECO:0007669"/>
    <property type="project" value="TreeGrafter"/>
</dbReference>
<dbReference type="PANTHER" id="PTHR13044:SF14">
    <property type="entry name" value="CRYPTOCEPHAL, ISOFORM A"/>
    <property type="match status" value="1"/>
</dbReference>
<evidence type="ECO:0000256" key="5">
    <source>
        <dbReference type="ARBA" id="ARBA00023242"/>
    </source>
</evidence>
<evidence type="ECO:0000313" key="8">
    <source>
        <dbReference type="EMBL" id="SAM01383.1"/>
    </source>
</evidence>
<dbReference type="GO" id="GO:0089713">
    <property type="term" value="C:Cbf1-Met4-Met28 complex"/>
    <property type="evidence" value="ECO:0007669"/>
    <property type="project" value="TreeGrafter"/>
</dbReference>
<keyword evidence="5" id="KW-0539">Nucleus</keyword>
<evidence type="ECO:0000256" key="1">
    <source>
        <dbReference type="ARBA" id="ARBA00004123"/>
    </source>
</evidence>
<keyword evidence="2" id="KW-0805">Transcription regulation</keyword>
<dbReference type="Gene3D" id="1.20.5.170">
    <property type="match status" value="1"/>
</dbReference>
<feature type="region of interest" description="Disordered" evidence="6">
    <location>
        <begin position="160"/>
        <end position="212"/>
    </location>
</feature>
<feature type="compositionally biased region" description="Low complexity" evidence="6">
    <location>
        <begin position="121"/>
        <end position="131"/>
    </location>
</feature>
<reference evidence="8" key="1">
    <citation type="submission" date="2016-04" db="EMBL/GenBank/DDBJ databases">
        <authorList>
            <person name="Evans L.H."/>
            <person name="Alamgir A."/>
            <person name="Owens N."/>
            <person name="Weber N.D."/>
            <person name="Virtaneva K."/>
            <person name="Barbian K."/>
            <person name="Babar A."/>
            <person name="Rosenke K."/>
        </authorList>
    </citation>
    <scope>NUCLEOTIDE SEQUENCE [LARGE SCALE GENOMIC DNA]</scope>
    <source>
        <strain evidence="8">CBS 101.48</strain>
    </source>
</reference>
<proteinExistence type="predicted"/>
<dbReference type="Pfam" id="PF07716">
    <property type="entry name" value="bZIP_2"/>
    <property type="match status" value="1"/>
</dbReference>
<keyword evidence="9" id="KW-1185">Reference proteome</keyword>
<dbReference type="GO" id="GO:0000977">
    <property type="term" value="F:RNA polymerase II transcription regulatory region sequence-specific DNA binding"/>
    <property type="evidence" value="ECO:0007669"/>
    <property type="project" value="TreeGrafter"/>
</dbReference>
<name>A0A163JRM9_ABSGL</name>